<comment type="caution">
    <text evidence="7">The sequence shown here is derived from an EMBL/GenBank/DDBJ whole genome shotgun (WGS) entry which is preliminary data.</text>
</comment>
<dbReference type="InterPro" id="IPR009057">
    <property type="entry name" value="Homeodomain-like_sf"/>
</dbReference>
<accession>A0A9X1VUH4</accession>
<dbReference type="PANTHER" id="PTHR30514:SF18">
    <property type="entry name" value="RPIR-FAMILY TRANSCRIPTIONAL REGULATOR"/>
    <property type="match status" value="1"/>
</dbReference>
<keyword evidence="1" id="KW-0805">Transcription regulation</keyword>
<keyword evidence="2" id="KW-0238">DNA-binding</keyword>
<dbReference type="SUPFAM" id="SSF46689">
    <property type="entry name" value="Homeodomain-like"/>
    <property type="match status" value="1"/>
</dbReference>
<dbReference type="GO" id="GO:0006096">
    <property type="term" value="P:glycolytic process"/>
    <property type="evidence" value="ECO:0007669"/>
    <property type="project" value="UniProtKB-KW"/>
</dbReference>
<dbReference type="RefSeq" id="WP_243306070.1">
    <property type="nucleotide sequence ID" value="NZ_JALGBI010000001.1"/>
</dbReference>
<gene>
    <name evidence="7" type="ORF">MMF98_09685</name>
</gene>
<dbReference type="InterPro" id="IPR035472">
    <property type="entry name" value="RpiR-like_SIS"/>
</dbReference>
<evidence type="ECO:0000256" key="4">
    <source>
        <dbReference type="ARBA" id="ARBA00023163"/>
    </source>
</evidence>
<dbReference type="Gene3D" id="3.40.50.10490">
    <property type="entry name" value="Glucose-6-phosphate isomerase like protein, domain 1"/>
    <property type="match status" value="1"/>
</dbReference>
<feature type="domain" description="HTH rpiR-type" evidence="5">
    <location>
        <begin position="6"/>
        <end position="82"/>
    </location>
</feature>
<evidence type="ECO:0000313" key="8">
    <source>
        <dbReference type="Proteomes" id="UP001139447"/>
    </source>
</evidence>
<dbReference type="InterPro" id="IPR047640">
    <property type="entry name" value="RpiR-like"/>
</dbReference>
<dbReference type="EMBL" id="JALGBI010000001">
    <property type="protein sequence ID" value="MCJ0763480.1"/>
    <property type="molecule type" value="Genomic_DNA"/>
</dbReference>
<dbReference type="GO" id="GO:0003677">
    <property type="term" value="F:DNA binding"/>
    <property type="evidence" value="ECO:0007669"/>
    <property type="project" value="UniProtKB-KW"/>
</dbReference>
<dbReference type="InterPro" id="IPR001347">
    <property type="entry name" value="SIS_dom"/>
</dbReference>
<reference evidence="7" key="1">
    <citation type="submission" date="2022-03" db="EMBL/GenBank/DDBJ databases">
        <authorList>
            <person name="Woo C.Y."/>
        </authorList>
    </citation>
    <scope>NUCLEOTIDE SEQUENCE</scope>
    <source>
        <strain evidence="7">CYS-02</strain>
    </source>
</reference>
<evidence type="ECO:0000313" key="7">
    <source>
        <dbReference type="EMBL" id="MCJ0763480.1"/>
    </source>
</evidence>
<dbReference type="InterPro" id="IPR046348">
    <property type="entry name" value="SIS_dom_sf"/>
</dbReference>
<dbReference type="Gene3D" id="1.10.10.10">
    <property type="entry name" value="Winged helix-like DNA-binding domain superfamily/Winged helix DNA-binding domain"/>
    <property type="match status" value="1"/>
</dbReference>
<dbReference type="SUPFAM" id="SSF53697">
    <property type="entry name" value="SIS domain"/>
    <property type="match status" value="1"/>
</dbReference>
<dbReference type="PANTHER" id="PTHR30514">
    <property type="entry name" value="GLUCOKINASE"/>
    <property type="match status" value="1"/>
</dbReference>
<proteinExistence type="predicted"/>
<dbReference type="PROSITE" id="PS51071">
    <property type="entry name" value="HTH_RPIR"/>
    <property type="match status" value="1"/>
</dbReference>
<dbReference type="AlphaFoldDB" id="A0A9X1VUH4"/>
<dbReference type="InterPro" id="IPR036388">
    <property type="entry name" value="WH-like_DNA-bd_sf"/>
</dbReference>
<evidence type="ECO:0000256" key="2">
    <source>
        <dbReference type="ARBA" id="ARBA00023125"/>
    </source>
</evidence>
<protein>
    <submittedName>
        <fullName evidence="7">MurR/RpiR family transcriptional regulator</fullName>
    </submittedName>
</protein>
<dbReference type="Proteomes" id="UP001139447">
    <property type="component" value="Unassembled WGS sequence"/>
</dbReference>
<evidence type="ECO:0000256" key="3">
    <source>
        <dbReference type="ARBA" id="ARBA00023152"/>
    </source>
</evidence>
<dbReference type="PROSITE" id="PS51464">
    <property type="entry name" value="SIS"/>
    <property type="match status" value="1"/>
</dbReference>
<dbReference type="InterPro" id="IPR000281">
    <property type="entry name" value="HTH_RpiR"/>
</dbReference>
<dbReference type="Pfam" id="PF01380">
    <property type="entry name" value="SIS"/>
    <property type="match status" value="1"/>
</dbReference>
<name>A0A9X1VUH4_9BURK</name>
<dbReference type="GO" id="GO:0097367">
    <property type="term" value="F:carbohydrate derivative binding"/>
    <property type="evidence" value="ECO:0007669"/>
    <property type="project" value="InterPro"/>
</dbReference>
<organism evidence="7 8">
    <name type="scientific">Variovorax terrae</name>
    <dbReference type="NCBI Taxonomy" id="2923278"/>
    <lineage>
        <taxon>Bacteria</taxon>
        <taxon>Pseudomonadati</taxon>
        <taxon>Pseudomonadota</taxon>
        <taxon>Betaproteobacteria</taxon>
        <taxon>Burkholderiales</taxon>
        <taxon>Comamonadaceae</taxon>
        <taxon>Variovorax</taxon>
    </lineage>
</organism>
<keyword evidence="8" id="KW-1185">Reference proteome</keyword>
<feature type="domain" description="SIS" evidence="6">
    <location>
        <begin position="132"/>
        <end position="265"/>
    </location>
</feature>
<keyword evidence="4" id="KW-0804">Transcription</keyword>
<keyword evidence="3" id="KW-0324">Glycolysis</keyword>
<sequence length="299" mass="32686">MNISLSDCLALIESHFSQMGPELQRCARWVADHPREVGLLSMRQQAQQAGATPTSMIRMARTLGFDDYTSFRRPFQDALATPVPDYRARARSMQAAGSARPADRLEPNLEGVQIDNVRSAGALNQPSALDRAVDAMLRARQVAFLGVRSCFAISYHFHYAYSLIAGNGLLVHGLGGAFPDQVDVLDERDLLVCITQQPYGRPTIEALQACHARGVKVLTLTDSPLSPAAAYSDHLLQFRADSPSYFHSMLGSLALVEGLLARLTTRGGQAVLDRLSTVESRLASSKAYWNPPTTSRSKK</sequence>
<evidence type="ECO:0000256" key="1">
    <source>
        <dbReference type="ARBA" id="ARBA00023015"/>
    </source>
</evidence>
<dbReference type="CDD" id="cd05013">
    <property type="entry name" value="SIS_RpiR"/>
    <property type="match status" value="1"/>
</dbReference>
<evidence type="ECO:0000259" key="6">
    <source>
        <dbReference type="PROSITE" id="PS51464"/>
    </source>
</evidence>
<dbReference type="GO" id="GO:0003700">
    <property type="term" value="F:DNA-binding transcription factor activity"/>
    <property type="evidence" value="ECO:0007669"/>
    <property type="project" value="InterPro"/>
</dbReference>
<evidence type="ECO:0000259" key="5">
    <source>
        <dbReference type="PROSITE" id="PS51071"/>
    </source>
</evidence>